<protein>
    <submittedName>
        <fullName evidence="1">Uncharacterized protein</fullName>
    </submittedName>
</protein>
<dbReference type="EMBL" id="LR798460">
    <property type="protein sequence ID" value="CAB5237992.1"/>
    <property type="molecule type" value="Genomic_DNA"/>
</dbReference>
<name>A0A6J7XJV2_9CAUD</name>
<reference evidence="1" key="1">
    <citation type="submission" date="2020-05" db="EMBL/GenBank/DDBJ databases">
        <authorList>
            <person name="Chiriac C."/>
            <person name="Salcher M."/>
            <person name="Ghai R."/>
            <person name="Kavagutti S V."/>
        </authorList>
    </citation>
    <scope>NUCLEOTIDE SEQUENCE</scope>
</reference>
<sequence>MANEFNPMVISQASKDKISIKYSTYEIGDYDYRSPKGIAIEFTLDEMRHLDDALDAIDQVRGMVKQFVQTRKACVEIKEKSLRQEECVVA</sequence>
<evidence type="ECO:0000313" key="1">
    <source>
        <dbReference type="EMBL" id="CAB5237992.1"/>
    </source>
</evidence>
<gene>
    <name evidence="1" type="ORF">UFOVP142_62</name>
</gene>
<proteinExistence type="predicted"/>
<organism evidence="1">
    <name type="scientific">uncultured Caudovirales phage</name>
    <dbReference type="NCBI Taxonomy" id="2100421"/>
    <lineage>
        <taxon>Viruses</taxon>
        <taxon>Duplodnaviria</taxon>
        <taxon>Heunggongvirae</taxon>
        <taxon>Uroviricota</taxon>
        <taxon>Caudoviricetes</taxon>
        <taxon>Peduoviridae</taxon>
        <taxon>Maltschvirus</taxon>
        <taxon>Maltschvirus maltsch</taxon>
    </lineage>
</organism>
<accession>A0A6J7XJV2</accession>